<protein>
    <submittedName>
        <fullName evidence="1">RNA-directed DNA polymerase from mobile element jockey</fullName>
    </submittedName>
</protein>
<proteinExistence type="predicted"/>
<keyword evidence="1" id="KW-0808">Transferase</keyword>
<sequence>MGSRVDALSIQGKVVSDLLCHLDIHKSMGPNGIHLRTWRELEEELKELLSVIYPQSWLTREVPEDWRLAHVMPIYKKDWKGDLGNYRPVRVTLMPGKVMEQIFWSAVM</sequence>
<keyword evidence="1" id="KW-0695">RNA-directed DNA polymerase</keyword>
<organism evidence="1 2">
    <name type="scientific">Willisornis vidua</name>
    <name type="common">Xingu scale-backed antbird</name>
    <dbReference type="NCBI Taxonomy" id="1566151"/>
    <lineage>
        <taxon>Eukaryota</taxon>
        <taxon>Metazoa</taxon>
        <taxon>Chordata</taxon>
        <taxon>Craniata</taxon>
        <taxon>Vertebrata</taxon>
        <taxon>Euteleostomi</taxon>
        <taxon>Archelosauria</taxon>
        <taxon>Archosauria</taxon>
        <taxon>Dinosauria</taxon>
        <taxon>Saurischia</taxon>
        <taxon>Theropoda</taxon>
        <taxon>Coelurosauria</taxon>
        <taxon>Aves</taxon>
        <taxon>Neognathae</taxon>
        <taxon>Neoaves</taxon>
        <taxon>Telluraves</taxon>
        <taxon>Australaves</taxon>
        <taxon>Passeriformes</taxon>
        <taxon>Thamnophilidae</taxon>
        <taxon>Willisornis</taxon>
    </lineage>
</organism>
<dbReference type="Proteomes" id="UP001145742">
    <property type="component" value="Unassembled WGS sequence"/>
</dbReference>
<evidence type="ECO:0000313" key="1">
    <source>
        <dbReference type="EMBL" id="KAJ7407468.1"/>
    </source>
</evidence>
<keyword evidence="1" id="KW-0548">Nucleotidyltransferase</keyword>
<reference evidence="1" key="1">
    <citation type="submission" date="2019-10" db="EMBL/GenBank/DDBJ databases">
        <authorList>
            <person name="Soares A.E.R."/>
            <person name="Aleixo A."/>
            <person name="Schneider P."/>
            <person name="Miyaki C.Y."/>
            <person name="Schneider M.P."/>
            <person name="Mello C."/>
            <person name="Vasconcelos A.T.R."/>
        </authorList>
    </citation>
    <scope>NUCLEOTIDE SEQUENCE</scope>
    <source>
        <tissue evidence="1">Muscle</tissue>
    </source>
</reference>
<dbReference type="GO" id="GO:0003964">
    <property type="term" value="F:RNA-directed DNA polymerase activity"/>
    <property type="evidence" value="ECO:0007669"/>
    <property type="project" value="UniProtKB-KW"/>
</dbReference>
<dbReference type="EMBL" id="WHWB01034599">
    <property type="protein sequence ID" value="KAJ7407468.1"/>
    <property type="molecule type" value="Genomic_DNA"/>
</dbReference>
<name>A0ABQ9CQY2_9PASS</name>
<dbReference type="PANTHER" id="PTHR33395:SF22">
    <property type="entry name" value="REVERSE TRANSCRIPTASE DOMAIN-CONTAINING PROTEIN"/>
    <property type="match status" value="1"/>
</dbReference>
<evidence type="ECO:0000313" key="2">
    <source>
        <dbReference type="Proteomes" id="UP001145742"/>
    </source>
</evidence>
<keyword evidence="2" id="KW-1185">Reference proteome</keyword>
<gene>
    <name evidence="1" type="ORF">WISP_126202</name>
</gene>
<dbReference type="PANTHER" id="PTHR33395">
    <property type="entry name" value="TRANSCRIPTASE, PUTATIVE-RELATED-RELATED"/>
    <property type="match status" value="1"/>
</dbReference>
<comment type="caution">
    <text evidence="1">The sequence shown here is derived from an EMBL/GenBank/DDBJ whole genome shotgun (WGS) entry which is preliminary data.</text>
</comment>
<accession>A0ABQ9CQY2</accession>